<evidence type="ECO:0000256" key="1">
    <source>
        <dbReference type="SAM" id="Phobius"/>
    </source>
</evidence>
<gene>
    <name evidence="2" type="ORF">DC082_04755</name>
</gene>
<reference evidence="2 3" key="1">
    <citation type="journal article" date="2018" name="Genome Announc.">
        <title>Ignatzschineria cameli sp. nov., isolated from necrotic foot tissue of dromedaries (Camelus dromedarius) and associated maggots (Wohlfahrtia species) in Dubai.</title>
        <authorList>
            <person name="Tsang C.C."/>
            <person name="Tang J.Y."/>
            <person name="Fong J.Y."/>
            <person name="Kinne J."/>
            <person name="Lee H.H."/>
            <person name="Joseph M."/>
            <person name="Jose S."/>
            <person name="Schuster R.K."/>
            <person name="Tang Y."/>
            <person name="Sivakumar S."/>
            <person name="Chen J.H."/>
            <person name="Teng J.L."/>
            <person name="Lau S.K."/>
            <person name="Wernery U."/>
            <person name="Woo P.C."/>
        </authorList>
    </citation>
    <scope>NUCLEOTIDE SEQUENCE [LARGE SCALE GENOMIC DNA]</scope>
    <source>
        <strain evidence="2 3">KCTC 22643</strain>
    </source>
</reference>
<dbReference type="SUPFAM" id="SSF54523">
    <property type="entry name" value="Pili subunits"/>
    <property type="match status" value="1"/>
</dbReference>
<keyword evidence="3" id="KW-1185">Reference proteome</keyword>
<sequence>MNGKSPSFNITDESGATLIELLFTLLLIALTFFSLFPLYRSLEESLTLEIAKFHLKQDLQMAKNLASLEERSITLCGSRDGYQCLDEEERSWPGWLLFYDDMQQFTPSEESILHYYPLFEKSNQKLILTTTANIGGGLNISARREYAYGMARSIANGRINICRQGDHNASSDSYPSFIINVYGYFRLTAEKGSC</sequence>
<dbReference type="InterPro" id="IPR045584">
    <property type="entry name" value="Pilin-like"/>
</dbReference>
<dbReference type="AlphaFoldDB" id="A0A2U2ANR4"/>
<evidence type="ECO:0000313" key="2">
    <source>
        <dbReference type="EMBL" id="PWD84842.1"/>
    </source>
</evidence>
<proteinExistence type="predicted"/>
<dbReference type="Proteomes" id="UP000244948">
    <property type="component" value="Unassembled WGS sequence"/>
</dbReference>
<keyword evidence="1" id="KW-0812">Transmembrane</keyword>
<keyword evidence="1" id="KW-0472">Membrane</keyword>
<comment type="caution">
    <text evidence="2">The sequence shown here is derived from an EMBL/GenBank/DDBJ whole genome shotgun (WGS) entry which is preliminary data.</text>
</comment>
<name>A0A2U2ANR4_9GAMM</name>
<evidence type="ECO:0008006" key="4">
    <source>
        <dbReference type="Google" id="ProtNLM"/>
    </source>
</evidence>
<keyword evidence="1" id="KW-1133">Transmembrane helix</keyword>
<dbReference type="EMBL" id="QEWR01000002">
    <property type="protein sequence ID" value="PWD84842.1"/>
    <property type="molecule type" value="Genomic_DNA"/>
</dbReference>
<accession>A0A2U2ANR4</accession>
<protein>
    <recommendedName>
        <fullName evidence="4">Prepilin-type N-terminal cleavage/methylation domain-containing protein</fullName>
    </recommendedName>
</protein>
<dbReference type="RefSeq" id="WP_109235967.1">
    <property type="nucleotide sequence ID" value="NZ_BMXZ01000001.1"/>
</dbReference>
<evidence type="ECO:0000313" key="3">
    <source>
        <dbReference type="Proteomes" id="UP000244948"/>
    </source>
</evidence>
<feature type="transmembrane region" description="Helical" evidence="1">
    <location>
        <begin position="21"/>
        <end position="39"/>
    </location>
</feature>
<organism evidence="2 3">
    <name type="scientific">Ignatzschineria indica</name>
    <dbReference type="NCBI Taxonomy" id="472583"/>
    <lineage>
        <taxon>Bacteria</taxon>
        <taxon>Pseudomonadati</taxon>
        <taxon>Pseudomonadota</taxon>
        <taxon>Gammaproteobacteria</taxon>
        <taxon>Cardiobacteriales</taxon>
        <taxon>Ignatzschineriaceae</taxon>
        <taxon>Ignatzschineria</taxon>
    </lineage>
</organism>